<evidence type="ECO:0000259" key="6">
    <source>
        <dbReference type="PROSITE" id="PS50119"/>
    </source>
</evidence>
<organism evidence="7 8">
    <name type="scientific">Petrolisthes cinctipes</name>
    <name type="common">Flat porcelain crab</name>
    <dbReference type="NCBI Taxonomy" id="88211"/>
    <lineage>
        <taxon>Eukaryota</taxon>
        <taxon>Metazoa</taxon>
        <taxon>Ecdysozoa</taxon>
        <taxon>Arthropoda</taxon>
        <taxon>Crustacea</taxon>
        <taxon>Multicrustacea</taxon>
        <taxon>Malacostraca</taxon>
        <taxon>Eumalacostraca</taxon>
        <taxon>Eucarida</taxon>
        <taxon>Decapoda</taxon>
        <taxon>Pleocyemata</taxon>
        <taxon>Anomura</taxon>
        <taxon>Galatheoidea</taxon>
        <taxon>Porcellanidae</taxon>
        <taxon>Petrolisthes</taxon>
    </lineage>
</organism>
<feature type="domain" description="B box-type" evidence="6">
    <location>
        <begin position="80"/>
        <end position="121"/>
    </location>
</feature>
<dbReference type="Gene3D" id="3.30.160.60">
    <property type="entry name" value="Classic Zinc Finger"/>
    <property type="match status" value="1"/>
</dbReference>
<protein>
    <submittedName>
        <fullName evidence="7">Uncharacterized protein</fullName>
    </submittedName>
</protein>
<proteinExistence type="predicted"/>
<keyword evidence="2 4" id="KW-0863">Zinc-finger</keyword>
<keyword evidence="8" id="KW-1185">Reference proteome</keyword>
<evidence type="ECO:0000313" key="8">
    <source>
        <dbReference type="Proteomes" id="UP001286313"/>
    </source>
</evidence>
<dbReference type="PROSITE" id="PS50119">
    <property type="entry name" value="ZF_BBOX"/>
    <property type="match status" value="1"/>
</dbReference>
<evidence type="ECO:0000256" key="3">
    <source>
        <dbReference type="ARBA" id="ARBA00022833"/>
    </source>
</evidence>
<reference evidence="7" key="1">
    <citation type="submission" date="2023-10" db="EMBL/GenBank/DDBJ databases">
        <title>Genome assemblies of two species of porcelain crab, Petrolisthes cinctipes and Petrolisthes manimaculis (Anomura: Porcellanidae).</title>
        <authorList>
            <person name="Angst P."/>
        </authorList>
    </citation>
    <scope>NUCLEOTIDE SEQUENCE</scope>
    <source>
        <strain evidence="7">PB745_01</strain>
        <tissue evidence="7">Gill</tissue>
    </source>
</reference>
<dbReference type="PANTHER" id="PTHR24103">
    <property type="entry name" value="E3 UBIQUITIN-PROTEIN LIGASE TRIM"/>
    <property type="match status" value="1"/>
</dbReference>
<evidence type="ECO:0000256" key="4">
    <source>
        <dbReference type="PROSITE-ProRule" id="PRU00024"/>
    </source>
</evidence>
<evidence type="ECO:0000259" key="5">
    <source>
        <dbReference type="PROSITE" id="PS50089"/>
    </source>
</evidence>
<dbReference type="EMBL" id="JAWQEG010000495">
    <property type="protein sequence ID" value="KAK3889332.1"/>
    <property type="molecule type" value="Genomic_DNA"/>
</dbReference>
<name>A0AAE1GB39_PETCI</name>
<keyword evidence="1" id="KW-0479">Metal-binding</keyword>
<evidence type="ECO:0000256" key="2">
    <source>
        <dbReference type="ARBA" id="ARBA00022771"/>
    </source>
</evidence>
<dbReference type="SMART" id="SM00184">
    <property type="entry name" value="RING"/>
    <property type="match status" value="1"/>
</dbReference>
<comment type="caution">
    <text evidence="7">The sequence shown here is derived from an EMBL/GenBank/DDBJ whole genome shotgun (WGS) entry which is preliminary data.</text>
</comment>
<dbReference type="SUPFAM" id="SSF57850">
    <property type="entry name" value="RING/U-box"/>
    <property type="match status" value="1"/>
</dbReference>
<dbReference type="PROSITE" id="PS00518">
    <property type="entry name" value="ZF_RING_1"/>
    <property type="match status" value="1"/>
</dbReference>
<dbReference type="InterPro" id="IPR013083">
    <property type="entry name" value="Znf_RING/FYVE/PHD"/>
</dbReference>
<dbReference type="PROSITE" id="PS50089">
    <property type="entry name" value="ZF_RING_2"/>
    <property type="match status" value="1"/>
</dbReference>
<dbReference type="Gene3D" id="3.30.40.10">
    <property type="entry name" value="Zinc/RING finger domain, C3HC4 (zinc finger)"/>
    <property type="match status" value="1"/>
</dbReference>
<keyword evidence="3" id="KW-0862">Zinc</keyword>
<accession>A0AAE1GB39</accession>
<dbReference type="SUPFAM" id="SSF57845">
    <property type="entry name" value="B-box zinc-binding domain"/>
    <property type="match status" value="1"/>
</dbReference>
<dbReference type="InterPro" id="IPR001841">
    <property type="entry name" value="Znf_RING"/>
</dbReference>
<evidence type="ECO:0000313" key="7">
    <source>
        <dbReference type="EMBL" id="KAK3889332.1"/>
    </source>
</evidence>
<dbReference type="InterPro" id="IPR017907">
    <property type="entry name" value="Znf_RING_CS"/>
</dbReference>
<dbReference type="Proteomes" id="UP001286313">
    <property type="component" value="Unassembled WGS sequence"/>
</dbReference>
<gene>
    <name evidence="7" type="ORF">Pcinc_006649</name>
</gene>
<dbReference type="Pfam" id="PF13445">
    <property type="entry name" value="zf-RING_UBOX"/>
    <property type="match status" value="1"/>
</dbReference>
<sequence>MQGLRDSVTCAVCSEVYQSGIREPLVLPCGHSFCHICLDAVKRTGNFLCPICRQTHNNVNMEQLSVNYALLSVSSACPDVKSDACSVHGDDQKYWCCNCEMPLCSLCLYSGHPQGHNVMLCKTYIQEKKMTLQGKLSSCDAKMEKQKEDVKNKFVELLQGVQGLTQTNSDMHGTRHYMNSILNQIKKADNIGCIRSLDNCVEQFLADFTKNKKVGKEERTSTAAGVGGNMSNGQWVGMGRKQPLPKPNLPVQKCQVAFEDGRLVMHCLGSPIIDGLSLKVSTDMFTVLLSNKTNFLTTSS</sequence>
<feature type="domain" description="RING-type" evidence="5">
    <location>
        <begin position="10"/>
        <end position="53"/>
    </location>
</feature>
<dbReference type="AlphaFoldDB" id="A0AAE1GB39"/>
<dbReference type="Pfam" id="PF00643">
    <property type="entry name" value="zf-B_box"/>
    <property type="match status" value="1"/>
</dbReference>
<dbReference type="InterPro" id="IPR027370">
    <property type="entry name" value="Znf-RING_euk"/>
</dbReference>
<dbReference type="GO" id="GO:0008270">
    <property type="term" value="F:zinc ion binding"/>
    <property type="evidence" value="ECO:0007669"/>
    <property type="project" value="UniProtKB-KW"/>
</dbReference>
<evidence type="ECO:0000256" key="1">
    <source>
        <dbReference type="ARBA" id="ARBA00022723"/>
    </source>
</evidence>
<dbReference type="InterPro" id="IPR000315">
    <property type="entry name" value="Znf_B-box"/>
</dbReference>
<dbReference type="InterPro" id="IPR050143">
    <property type="entry name" value="TRIM/RBCC"/>
</dbReference>